<feature type="domain" description="N-acetyltransferase" evidence="3">
    <location>
        <begin position="11"/>
        <end position="163"/>
    </location>
</feature>
<dbReference type="Proteomes" id="UP001169719">
    <property type="component" value="Unassembled WGS sequence"/>
</dbReference>
<evidence type="ECO:0000256" key="1">
    <source>
        <dbReference type="ARBA" id="ARBA00022679"/>
    </source>
</evidence>
<reference evidence="4" key="1">
    <citation type="submission" date="2024-05" db="EMBL/GenBank/DDBJ databases">
        <title>Genome Sequences of Four Agar- Degrading Marine Bacteria.</title>
        <authorList>
            <person name="Phillips E.K."/>
            <person name="Shaffer J.C."/>
            <person name="Henson M.W."/>
            <person name="Temperton B."/>
            <person name="Thrash C.J."/>
            <person name="Martin M.O."/>
        </authorList>
    </citation>
    <scope>NUCLEOTIDE SEQUENCE</scope>
    <source>
        <strain evidence="4">EKP203</strain>
    </source>
</reference>
<dbReference type="InterPro" id="IPR000182">
    <property type="entry name" value="GNAT_dom"/>
</dbReference>
<dbReference type="RefSeq" id="WP_289961165.1">
    <property type="nucleotide sequence ID" value="NZ_JAUEOZ010000001.1"/>
</dbReference>
<dbReference type="Gene3D" id="3.40.630.30">
    <property type="match status" value="1"/>
</dbReference>
<keyword evidence="1" id="KW-0808">Transferase</keyword>
<dbReference type="SUPFAM" id="SSF55729">
    <property type="entry name" value="Acyl-CoA N-acyltransferases (Nat)"/>
    <property type="match status" value="1"/>
</dbReference>
<evidence type="ECO:0000256" key="2">
    <source>
        <dbReference type="ARBA" id="ARBA00023315"/>
    </source>
</evidence>
<dbReference type="PROSITE" id="PS51186">
    <property type="entry name" value="GNAT"/>
    <property type="match status" value="1"/>
</dbReference>
<dbReference type="InterPro" id="IPR050832">
    <property type="entry name" value="Bact_Acetyltransf"/>
</dbReference>
<dbReference type="PANTHER" id="PTHR43877">
    <property type="entry name" value="AMINOALKYLPHOSPHONATE N-ACETYLTRANSFERASE-RELATED-RELATED"/>
    <property type="match status" value="1"/>
</dbReference>
<dbReference type="Pfam" id="PF00583">
    <property type="entry name" value="Acetyltransf_1"/>
    <property type="match status" value="1"/>
</dbReference>
<accession>A0ABT7XZ16</accession>
<dbReference type="PANTHER" id="PTHR43877:SF2">
    <property type="entry name" value="AMINOALKYLPHOSPHONATE N-ACETYLTRANSFERASE-RELATED"/>
    <property type="match status" value="1"/>
</dbReference>
<keyword evidence="5" id="KW-1185">Reference proteome</keyword>
<keyword evidence="2" id="KW-0012">Acyltransferase</keyword>
<evidence type="ECO:0000313" key="5">
    <source>
        <dbReference type="Proteomes" id="UP001169719"/>
    </source>
</evidence>
<dbReference type="EMBL" id="JAUEOZ010000001">
    <property type="protein sequence ID" value="MDN2481032.1"/>
    <property type="molecule type" value="Genomic_DNA"/>
</dbReference>
<sequence>MTKNSLSQAELVIRAATTTDLEALNEMMYCLHDEHHQMYAELFKPADQIEKSIAHYIDHPECLVLVAEHQQQVIGFVSGYFGQYQSPVSQPVLMGSIDELYVLSAYRRFGVGAQLLARMQRDFTHYGAKYLFVEVWDSNTAGVEFYRRLGFVNHIHCLVKPLT</sequence>
<gene>
    <name evidence="4" type="ORF">QWJ08_06455</name>
</gene>
<evidence type="ECO:0000259" key="3">
    <source>
        <dbReference type="PROSITE" id="PS51186"/>
    </source>
</evidence>
<protein>
    <submittedName>
        <fullName evidence="4">GNAT family N-acetyltransferase</fullName>
    </submittedName>
</protein>
<organism evidence="4 5">
    <name type="scientific">Vibrio agarivorans</name>
    <dbReference type="NCBI Taxonomy" id="153622"/>
    <lineage>
        <taxon>Bacteria</taxon>
        <taxon>Pseudomonadati</taxon>
        <taxon>Pseudomonadota</taxon>
        <taxon>Gammaproteobacteria</taxon>
        <taxon>Vibrionales</taxon>
        <taxon>Vibrionaceae</taxon>
        <taxon>Vibrio</taxon>
    </lineage>
</organism>
<dbReference type="CDD" id="cd04301">
    <property type="entry name" value="NAT_SF"/>
    <property type="match status" value="1"/>
</dbReference>
<proteinExistence type="predicted"/>
<dbReference type="InterPro" id="IPR016181">
    <property type="entry name" value="Acyl_CoA_acyltransferase"/>
</dbReference>
<comment type="caution">
    <text evidence="4">The sequence shown here is derived from an EMBL/GenBank/DDBJ whole genome shotgun (WGS) entry which is preliminary data.</text>
</comment>
<evidence type="ECO:0000313" key="4">
    <source>
        <dbReference type="EMBL" id="MDN2481032.1"/>
    </source>
</evidence>
<name>A0ABT7XZ16_9VIBR</name>